<sequence>MILRNTRLPVILAVSVLVNILFALQYLASHPINFPVAASKKKPWSPALFDQCCKEDQSVLIKDQSPAFSFCLYPQGKDRHVADSVYRGAGTSDGIFEAAIRQEMLSALEELNDPNAVVLDIGGNIGLHTMFLANAGYKVHAFEPMLSNYQLLSCSATSNSRLYNNVVANNYGLGRKAEKTCIVADKDNFGAAKIKVGQTCSPENTVEVRRLDQYLIKNKLKPALVKVDTEGYEFKALEPAKEYFRKYPPAHIFSEFCPRHFRDVGDDAAKFLEFFWDLGYKIEVGQFKDVQKGDEAYEKLFKDDLSDIHMYRD</sequence>
<protein>
    <submittedName>
        <fullName evidence="2">Methyltransferase FkbM</fullName>
    </submittedName>
</protein>
<reference evidence="2 3" key="1">
    <citation type="submission" date="2016-07" db="EMBL/GenBank/DDBJ databases">
        <title>Pervasive Adenine N6-methylation of Active Genes in Fungi.</title>
        <authorList>
            <consortium name="DOE Joint Genome Institute"/>
            <person name="Mondo S.J."/>
            <person name="Dannebaum R.O."/>
            <person name="Kuo R.C."/>
            <person name="Labutti K."/>
            <person name="Haridas S."/>
            <person name="Kuo A."/>
            <person name="Salamov A."/>
            <person name="Ahrendt S.R."/>
            <person name="Lipzen A."/>
            <person name="Sullivan W."/>
            <person name="Andreopoulos W.B."/>
            <person name="Clum A."/>
            <person name="Lindquist E."/>
            <person name="Daum C."/>
            <person name="Ramamoorthy G.K."/>
            <person name="Gryganskyi A."/>
            <person name="Culley D."/>
            <person name="Magnuson J.K."/>
            <person name="James T.Y."/>
            <person name="O'Malley M.A."/>
            <person name="Stajich J.E."/>
            <person name="Spatafora J.W."/>
            <person name="Visel A."/>
            <person name="Grigoriev I.V."/>
        </authorList>
    </citation>
    <scope>NUCLEOTIDE SEQUENCE [LARGE SCALE GENOMIC DNA]</scope>
    <source>
        <strain evidence="2 3">JEL800</strain>
    </source>
</reference>
<dbReference type="InterPro" id="IPR006342">
    <property type="entry name" value="FkbM_mtfrase"/>
</dbReference>
<dbReference type="GO" id="GO:0008168">
    <property type="term" value="F:methyltransferase activity"/>
    <property type="evidence" value="ECO:0007669"/>
    <property type="project" value="UniProtKB-KW"/>
</dbReference>
<feature type="domain" description="Methyltransferase FkbM" evidence="1">
    <location>
        <begin position="120"/>
        <end position="282"/>
    </location>
</feature>
<evidence type="ECO:0000313" key="3">
    <source>
        <dbReference type="Proteomes" id="UP000193642"/>
    </source>
</evidence>
<dbReference type="EMBL" id="MCGO01000006">
    <property type="protein sequence ID" value="ORY50822.1"/>
    <property type="molecule type" value="Genomic_DNA"/>
</dbReference>
<comment type="caution">
    <text evidence="2">The sequence shown here is derived from an EMBL/GenBank/DDBJ whole genome shotgun (WGS) entry which is preliminary data.</text>
</comment>
<dbReference type="NCBIfam" id="TIGR01444">
    <property type="entry name" value="fkbM_fam"/>
    <property type="match status" value="1"/>
</dbReference>
<keyword evidence="2" id="KW-0808">Transferase</keyword>
<evidence type="ECO:0000313" key="2">
    <source>
        <dbReference type="EMBL" id="ORY50822.1"/>
    </source>
</evidence>
<keyword evidence="2" id="KW-0489">Methyltransferase</keyword>
<name>A0A1Y2CUY6_9FUNG</name>
<dbReference type="Proteomes" id="UP000193642">
    <property type="component" value="Unassembled WGS sequence"/>
</dbReference>
<dbReference type="AlphaFoldDB" id="A0A1Y2CUY6"/>
<dbReference type="InterPro" id="IPR029063">
    <property type="entry name" value="SAM-dependent_MTases_sf"/>
</dbReference>
<dbReference type="InterPro" id="IPR052514">
    <property type="entry name" value="SAM-dependent_MTase"/>
</dbReference>
<organism evidence="2 3">
    <name type="scientific">Rhizoclosmatium globosum</name>
    <dbReference type="NCBI Taxonomy" id="329046"/>
    <lineage>
        <taxon>Eukaryota</taxon>
        <taxon>Fungi</taxon>
        <taxon>Fungi incertae sedis</taxon>
        <taxon>Chytridiomycota</taxon>
        <taxon>Chytridiomycota incertae sedis</taxon>
        <taxon>Chytridiomycetes</taxon>
        <taxon>Chytridiales</taxon>
        <taxon>Chytriomycetaceae</taxon>
        <taxon>Rhizoclosmatium</taxon>
    </lineage>
</organism>
<dbReference type="OrthoDB" id="5835829at2759"/>
<dbReference type="Pfam" id="PF05050">
    <property type="entry name" value="Methyltransf_21"/>
    <property type="match status" value="1"/>
</dbReference>
<dbReference type="SUPFAM" id="SSF53335">
    <property type="entry name" value="S-adenosyl-L-methionine-dependent methyltransferases"/>
    <property type="match status" value="1"/>
</dbReference>
<evidence type="ECO:0000259" key="1">
    <source>
        <dbReference type="Pfam" id="PF05050"/>
    </source>
</evidence>
<accession>A0A1Y2CUY6</accession>
<gene>
    <name evidence="2" type="ORF">BCR33DRAFT_846521</name>
</gene>
<dbReference type="PANTHER" id="PTHR34203">
    <property type="entry name" value="METHYLTRANSFERASE, FKBM FAMILY PROTEIN"/>
    <property type="match status" value="1"/>
</dbReference>
<keyword evidence="3" id="KW-1185">Reference proteome</keyword>
<proteinExistence type="predicted"/>
<dbReference type="PANTHER" id="PTHR34203:SF15">
    <property type="entry name" value="SLL1173 PROTEIN"/>
    <property type="match status" value="1"/>
</dbReference>
<dbReference type="GO" id="GO:0032259">
    <property type="term" value="P:methylation"/>
    <property type="evidence" value="ECO:0007669"/>
    <property type="project" value="UniProtKB-KW"/>
</dbReference>
<dbReference type="Gene3D" id="3.40.50.150">
    <property type="entry name" value="Vaccinia Virus protein VP39"/>
    <property type="match status" value="1"/>
</dbReference>